<reference evidence="1" key="1">
    <citation type="submission" date="2020-08" db="EMBL/GenBank/DDBJ databases">
        <title>Genome public.</title>
        <authorList>
            <person name="Liu C."/>
            <person name="Sun Q."/>
        </authorList>
    </citation>
    <scope>NUCLEOTIDE SEQUENCE</scope>
    <source>
        <strain evidence="1">NSJ-24</strain>
    </source>
</reference>
<dbReference type="PANTHER" id="PTHR35309:SF4">
    <property type="entry name" value="TOCOPHEROL CYCLASE"/>
    <property type="match status" value="1"/>
</dbReference>
<dbReference type="Pfam" id="PF14249">
    <property type="entry name" value="Tocopherol_cycl"/>
    <property type="match status" value="1"/>
</dbReference>
<sequence>MNEYFCGWYFKCQSDSETLAVIAASHKSKIKRYCSLQVITDEASFIAKFPYKYIQHQKSNLHINISKNYLGENGMTFDTVSPDLEISGNIIFGDLTPIKYDIMGPFCYVPFMECRHSVVSMKHTVNGNIYLNGRRYDFINAKGYIEGDRGRSFPKEYAWTQCCFESGSLMLSVASIPLGNYEFTGIIAVIHLNGKEYRLATYLGAKASKIKNGEIIITQRNMTFSAKLLDKNSHPLSAPSCGLMNRTIHESASCRAYYYFQKNGHTLLNFETSKASFEYEYSI</sequence>
<dbReference type="GO" id="GO:0009976">
    <property type="term" value="F:tocopherol cyclase activity"/>
    <property type="evidence" value="ECO:0007669"/>
    <property type="project" value="InterPro"/>
</dbReference>
<protein>
    <recommendedName>
        <fullName evidence="3">Tocopherol cyclase</fullName>
    </recommendedName>
</protein>
<evidence type="ECO:0000313" key="2">
    <source>
        <dbReference type="Proteomes" id="UP000610862"/>
    </source>
</evidence>
<keyword evidence="2" id="KW-1185">Reference proteome</keyword>
<dbReference type="InterPro" id="IPR025893">
    <property type="entry name" value="Tocopherol_cyclase"/>
</dbReference>
<comment type="caution">
    <text evidence="1">The sequence shown here is derived from an EMBL/GenBank/DDBJ whole genome shotgun (WGS) entry which is preliminary data.</text>
</comment>
<evidence type="ECO:0008006" key="3">
    <source>
        <dbReference type="Google" id="ProtNLM"/>
    </source>
</evidence>
<organism evidence="1 2">
    <name type="scientific">Lentihominibacter hominis</name>
    <dbReference type="NCBI Taxonomy" id="2763645"/>
    <lineage>
        <taxon>Bacteria</taxon>
        <taxon>Bacillati</taxon>
        <taxon>Bacillota</taxon>
        <taxon>Clostridia</taxon>
        <taxon>Peptostreptococcales</taxon>
        <taxon>Anaerovoracaceae</taxon>
        <taxon>Lentihominibacter</taxon>
    </lineage>
</organism>
<dbReference type="EMBL" id="JACRTA010000001">
    <property type="protein sequence ID" value="MBC8567605.1"/>
    <property type="molecule type" value="Genomic_DNA"/>
</dbReference>
<gene>
    <name evidence="1" type="ORF">H8692_02365</name>
</gene>
<dbReference type="AlphaFoldDB" id="A0A926E4F3"/>
<dbReference type="RefSeq" id="WP_187524922.1">
    <property type="nucleotide sequence ID" value="NZ_JACRTA010000001.1"/>
</dbReference>
<dbReference type="Proteomes" id="UP000610862">
    <property type="component" value="Unassembled WGS sequence"/>
</dbReference>
<name>A0A926E4F3_9FIRM</name>
<proteinExistence type="predicted"/>
<evidence type="ECO:0000313" key="1">
    <source>
        <dbReference type="EMBL" id="MBC8567605.1"/>
    </source>
</evidence>
<accession>A0A926E4F3</accession>
<dbReference type="PANTHER" id="PTHR35309">
    <property type="match status" value="1"/>
</dbReference>